<comment type="caution">
    <text evidence="4">The sequence shown here is derived from an EMBL/GenBank/DDBJ whole genome shotgun (WGS) entry which is preliminary data.</text>
</comment>
<dbReference type="GO" id="GO:0006353">
    <property type="term" value="P:DNA-templated transcription termination"/>
    <property type="evidence" value="ECO:0007669"/>
    <property type="project" value="UniProtKB-KW"/>
</dbReference>
<sequence>MHEVHCKIELKGSPLHEAEHGLILPILSCGVQRVSVISLALSQSQMSVVLTKFSSSHLRHHLFNYLLQHHVRSLSHLPTQTPPKPSQASNHTSLISLAHLLQSYAFPQSQLHDFLKKNTFLSTFDVADVEKSLGILLSFNLPQKSILSIISDCPSVLDLGFLKNWEMGFQGLGFSRVSPLLVHSVLQHCRRFHFGPNDVNCSLLMLRNLGFSDESVTRVFEEFPCVITMRSRDIARELGFLRELGIGFEEIDQICCCFPRVLGIGDGLKQLFNEFKDLGFSNNEIRREIVENPRILSMEAGELPRFLQLLRNLKCRLSIKERIQNMGEFRGGFEAKLRVDCLCRHGMIRRDALNVLKREPRLILYALKDIEKKIEFLVHKMGFNIGCIVEVPEYLGVSFEKQIVPRFGVIDWLRSNGGLGSEVGLRDLIKLSRLKFYNLYVKPYPECEKMFGRFAESSRRRDRHVGLWKMFKPKSYPQMKEDLENMKVFMEAAV</sequence>
<evidence type="ECO:0000313" key="5">
    <source>
        <dbReference type="Proteomes" id="UP001420932"/>
    </source>
</evidence>
<dbReference type="Pfam" id="PF02536">
    <property type="entry name" value="mTERF"/>
    <property type="match status" value="1"/>
</dbReference>
<protein>
    <submittedName>
        <fullName evidence="4">Uncharacterized protein</fullName>
    </submittedName>
</protein>
<dbReference type="Proteomes" id="UP001420932">
    <property type="component" value="Unassembled WGS sequence"/>
</dbReference>
<keyword evidence="3" id="KW-0809">Transit peptide</keyword>
<evidence type="ECO:0000256" key="1">
    <source>
        <dbReference type="ARBA" id="ARBA00007692"/>
    </source>
</evidence>
<dbReference type="EMBL" id="JBBNAF010000007">
    <property type="protein sequence ID" value="KAK9127443.1"/>
    <property type="molecule type" value="Genomic_DNA"/>
</dbReference>
<keyword evidence="2" id="KW-0806">Transcription termination</keyword>
<dbReference type="GO" id="GO:0003676">
    <property type="term" value="F:nucleic acid binding"/>
    <property type="evidence" value="ECO:0007669"/>
    <property type="project" value="InterPro"/>
</dbReference>
<evidence type="ECO:0000313" key="4">
    <source>
        <dbReference type="EMBL" id="KAK9127443.1"/>
    </source>
</evidence>
<gene>
    <name evidence="4" type="ORF">Syun_016240</name>
</gene>
<dbReference type="Gene3D" id="1.25.70.10">
    <property type="entry name" value="Transcription termination factor 3, mitochondrial"/>
    <property type="match status" value="2"/>
</dbReference>
<comment type="similarity">
    <text evidence="1">Belongs to the mTERF family.</text>
</comment>
<dbReference type="SMART" id="SM00733">
    <property type="entry name" value="Mterf"/>
    <property type="match status" value="6"/>
</dbReference>
<dbReference type="InterPro" id="IPR038538">
    <property type="entry name" value="MTERF_sf"/>
</dbReference>
<evidence type="ECO:0000256" key="2">
    <source>
        <dbReference type="ARBA" id="ARBA00022472"/>
    </source>
</evidence>
<keyword evidence="5" id="KW-1185">Reference proteome</keyword>
<proteinExistence type="inferred from homology"/>
<dbReference type="PANTHER" id="PTHR13068:SF23">
    <property type="entry name" value="TRANSCRIPTION TERMINATION FACTOR MTERF15, MITOCHONDRIAL"/>
    <property type="match status" value="1"/>
</dbReference>
<dbReference type="InterPro" id="IPR003690">
    <property type="entry name" value="MTERF"/>
</dbReference>
<organism evidence="4 5">
    <name type="scientific">Stephania yunnanensis</name>
    <dbReference type="NCBI Taxonomy" id="152371"/>
    <lineage>
        <taxon>Eukaryota</taxon>
        <taxon>Viridiplantae</taxon>
        <taxon>Streptophyta</taxon>
        <taxon>Embryophyta</taxon>
        <taxon>Tracheophyta</taxon>
        <taxon>Spermatophyta</taxon>
        <taxon>Magnoliopsida</taxon>
        <taxon>Ranunculales</taxon>
        <taxon>Menispermaceae</taxon>
        <taxon>Menispermoideae</taxon>
        <taxon>Cissampelideae</taxon>
        <taxon>Stephania</taxon>
    </lineage>
</organism>
<accession>A0AAP0J6T8</accession>
<evidence type="ECO:0000256" key="3">
    <source>
        <dbReference type="ARBA" id="ARBA00022946"/>
    </source>
</evidence>
<reference evidence="4 5" key="1">
    <citation type="submission" date="2024-01" db="EMBL/GenBank/DDBJ databases">
        <title>Genome assemblies of Stephania.</title>
        <authorList>
            <person name="Yang L."/>
        </authorList>
    </citation>
    <scope>NUCLEOTIDE SEQUENCE [LARGE SCALE GENOMIC DNA]</scope>
    <source>
        <strain evidence="4">YNDBR</strain>
        <tissue evidence="4">Leaf</tissue>
    </source>
</reference>
<keyword evidence="2" id="KW-0805">Transcription regulation</keyword>
<keyword evidence="2" id="KW-0804">Transcription</keyword>
<dbReference type="PANTHER" id="PTHR13068">
    <property type="entry name" value="CGI-12 PROTEIN-RELATED"/>
    <property type="match status" value="1"/>
</dbReference>
<dbReference type="AlphaFoldDB" id="A0AAP0J6T8"/>
<name>A0AAP0J6T8_9MAGN</name>